<gene>
    <name evidence="1" type="ORF">ACFQ2X_08090</name>
</gene>
<keyword evidence="2" id="KW-1185">Reference proteome</keyword>
<dbReference type="InterPro" id="IPR023214">
    <property type="entry name" value="HAD_sf"/>
</dbReference>
<dbReference type="InterPro" id="IPR006439">
    <property type="entry name" value="HAD-SF_hydro_IA"/>
</dbReference>
<dbReference type="EMBL" id="JBHTLR010000007">
    <property type="protein sequence ID" value="MFD1216553.1"/>
    <property type="molecule type" value="Genomic_DNA"/>
</dbReference>
<dbReference type="PRINTS" id="PR00413">
    <property type="entry name" value="HADHALOGNASE"/>
</dbReference>
<dbReference type="Proteomes" id="UP001597264">
    <property type="component" value="Unassembled WGS sequence"/>
</dbReference>
<dbReference type="SFLD" id="SFLDS00003">
    <property type="entry name" value="Haloacid_Dehalogenase"/>
    <property type="match status" value="1"/>
</dbReference>
<dbReference type="CDD" id="cd02603">
    <property type="entry name" value="HAD_sEH-N_like"/>
    <property type="match status" value="1"/>
</dbReference>
<protein>
    <submittedName>
        <fullName evidence="1">HAD family hydrolase</fullName>
    </submittedName>
</protein>
<dbReference type="SUPFAM" id="SSF56784">
    <property type="entry name" value="HAD-like"/>
    <property type="match status" value="1"/>
</dbReference>
<evidence type="ECO:0000313" key="2">
    <source>
        <dbReference type="Proteomes" id="UP001597264"/>
    </source>
</evidence>
<evidence type="ECO:0000313" key="1">
    <source>
        <dbReference type="EMBL" id="MFD1216553.1"/>
    </source>
</evidence>
<dbReference type="GO" id="GO:0016787">
    <property type="term" value="F:hydrolase activity"/>
    <property type="evidence" value="ECO:0007669"/>
    <property type="project" value="UniProtKB-KW"/>
</dbReference>
<reference evidence="2" key="1">
    <citation type="journal article" date="2019" name="Int. J. Syst. Evol. Microbiol.">
        <title>The Global Catalogue of Microorganisms (GCM) 10K type strain sequencing project: providing services to taxonomists for standard genome sequencing and annotation.</title>
        <authorList>
            <consortium name="The Broad Institute Genomics Platform"/>
            <consortium name="The Broad Institute Genome Sequencing Center for Infectious Disease"/>
            <person name="Wu L."/>
            <person name="Ma J."/>
        </authorList>
    </citation>
    <scope>NUCLEOTIDE SEQUENCE [LARGE SCALE GENOMIC DNA]</scope>
    <source>
        <strain evidence="2">CCUG 54356</strain>
    </source>
</reference>
<organism evidence="1 2">
    <name type="scientific">Microbulbifer celer</name>
    <dbReference type="NCBI Taxonomy" id="435905"/>
    <lineage>
        <taxon>Bacteria</taxon>
        <taxon>Pseudomonadati</taxon>
        <taxon>Pseudomonadota</taxon>
        <taxon>Gammaproteobacteria</taxon>
        <taxon>Cellvibrionales</taxon>
        <taxon>Microbulbiferaceae</taxon>
        <taxon>Microbulbifer</taxon>
    </lineage>
</organism>
<sequence>MFQKTELYLFDLGGVLIELDGTPLPGSHMEATEWLSSSIAKDFERGFISKQEFAENFRETLRIKASTEDIITHFRNWPKGFYPGATDLLSQLSNVYRVAALSNTNEIHWPKITDEFGAHRYFEAIIASHKVGMAKPDSSIYRYALQELDVSPEKVVFIDDNAANVATAKALGINAYLAKGFPEVRRLIETLELINEH</sequence>
<dbReference type="Gene3D" id="3.40.50.1000">
    <property type="entry name" value="HAD superfamily/HAD-like"/>
    <property type="match status" value="1"/>
</dbReference>
<proteinExistence type="predicted"/>
<dbReference type="Gene3D" id="1.10.150.240">
    <property type="entry name" value="Putative phosphatase, domain 2"/>
    <property type="match status" value="1"/>
</dbReference>
<dbReference type="PANTHER" id="PTHR43611">
    <property type="entry name" value="ALPHA-D-GLUCOSE 1-PHOSPHATE PHOSPHATASE"/>
    <property type="match status" value="1"/>
</dbReference>
<name>A0ABW3U6R2_9GAMM</name>
<accession>A0ABW3U6R2</accession>
<comment type="caution">
    <text evidence="1">The sequence shown here is derived from an EMBL/GenBank/DDBJ whole genome shotgun (WGS) entry which is preliminary data.</text>
</comment>
<dbReference type="NCBIfam" id="TIGR01549">
    <property type="entry name" value="HAD-SF-IA-v1"/>
    <property type="match status" value="1"/>
</dbReference>
<dbReference type="InterPro" id="IPR023198">
    <property type="entry name" value="PGP-like_dom2"/>
</dbReference>
<keyword evidence="1" id="KW-0378">Hydrolase</keyword>
<dbReference type="RefSeq" id="WP_230438662.1">
    <property type="nucleotide sequence ID" value="NZ_CP087715.1"/>
</dbReference>
<dbReference type="PANTHER" id="PTHR43611:SF3">
    <property type="entry name" value="FLAVIN MONONUCLEOTIDE HYDROLASE 1, CHLOROPLATIC"/>
    <property type="match status" value="1"/>
</dbReference>
<dbReference type="InterPro" id="IPR036412">
    <property type="entry name" value="HAD-like_sf"/>
</dbReference>
<dbReference type="SFLD" id="SFLDG01129">
    <property type="entry name" value="C1.5:_HAD__Beta-PGM__Phosphata"/>
    <property type="match status" value="1"/>
</dbReference>
<dbReference type="NCBIfam" id="TIGR01509">
    <property type="entry name" value="HAD-SF-IA-v3"/>
    <property type="match status" value="1"/>
</dbReference>
<dbReference type="Pfam" id="PF00702">
    <property type="entry name" value="Hydrolase"/>
    <property type="match status" value="1"/>
</dbReference>